<feature type="domain" description="HTH lysR-type" evidence="7">
    <location>
        <begin position="8"/>
        <end position="65"/>
    </location>
</feature>
<keyword evidence="4" id="KW-0010">Activator</keyword>
<evidence type="ECO:0000313" key="9">
    <source>
        <dbReference type="Proteomes" id="UP000217209"/>
    </source>
</evidence>
<dbReference type="OrthoDB" id="9775392at2"/>
<reference evidence="8 9" key="1">
    <citation type="submission" date="2016-12" db="EMBL/GenBank/DDBJ databases">
        <authorList>
            <person name="Song W.-J."/>
            <person name="Kurnit D.M."/>
        </authorList>
    </citation>
    <scope>NUCLEOTIDE SEQUENCE [LARGE SCALE GENOMIC DNA]</scope>
    <source>
        <strain evidence="8 9">DSM 30827</strain>
    </source>
</reference>
<dbReference type="Proteomes" id="UP000217209">
    <property type="component" value="Chromosome"/>
</dbReference>
<name>A0A1Q2HX25_9CORY</name>
<dbReference type="PRINTS" id="PR00039">
    <property type="entry name" value="HTHLYSR"/>
</dbReference>
<dbReference type="InterPro" id="IPR036390">
    <property type="entry name" value="WH_DNA-bd_sf"/>
</dbReference>
<dbReference type="Pfam" id="PF03466">
    <property type="entry name" value="LysR_substrate"/>
    <property type="match status" value="1"/>
</dbReference>
<proteinExistence type="inferred from homology"/>
<organism evidence="8 9">
    <name type="scientific">Corynebacterium glaucum</name>
    <dbReference type="NCBI Taxonomy" id="187491"/>
    <lineage>
        <taxon>Bacteria</taxon>
        <taxon>Bacillati</taxon>
        <taxon>Actinomycetota</taxon>
        <taxon>Actinomycetes</taxon>
        <taxon>Mycobacteriales</taxon>
        <taxon>Corynebacteriaceae</taxon>
        <taxon>Corynebacterium</taxon>
    </lineage>
</organism>
<dbReference type="CDD" id="cd08411">
    <property type="entry name" value="PBP2_OxyR"/>
    <property type="match status" value="1"/>
</dbReference>
<dbReference type="AlphaFoldDB" id="A0A1Q2HX25"/>
<dbReference type="SUPFAM" id="SSF53850">
    <property type="entry name" value="Periplasmic binding protein-like II"/>
    <property type="match status" value="1"/>
</dbReference>
<dbReference type="RefSeq" id="WP_095660109.1">
    <property type="nucleotide sequence ID" value="NZ_CP019688.1"/>
</dbReference>
<evidence type="ECO:0000256" key="4">
    <source>
        <dbReference type="ARBA" id="ARBA00023159"/>
    </source>
</evidence>
<protein>
    <recommendedName>
        <fullName evidence="6">Probable hydrogen peroxide-inducible genes activator</fullName>
    </recommendedName>
</protein>
<evidence type="ECO:0000256" key="3">
    <source>
        <dbReference type="ARBA" id="ARBA00023125"/>
    </source>
</evidence>
<dbReference type="Gene3D" id="1.10.10.10">
    <property type="entry name" value="Winged helix-like DNA-binding domain superfamily/Winged helix DNA-binding domain"/>
    <property type="match status" value="1"/>
</dbReference>
<dbReference type="Gene3D" id="3.40.190.10">
    <property type="entry name" value="Periplasmic binding protein-like II"/>
    <property type="match status" value="2"/>
</dbReference>
<dbReference type="InterPro" id="IPR036388">
    <property type="entry name" value="WH-like_DNA-bd_sf"/>
</dbReference>
<dbReference type="InterPro" id="IPR005119">
    <property type="entry name" value="LysR_subst-bd"/>
</dbReference>
<dbReference type="Pfam" id="PF00126">
    <property type="entry name" value="HTH_1"/>
    <property type="match status" value="1"/>
</dbReference>
<dbReference type="SUPFAM" id="SSF46785">
    <property type="entry name" value="Winged helix' DNA-binding domain"/>
    <property type="match status" value="1"/>
</dbReference>
<sequence>MSNKEYKPTLSQLRTFVTIAENKHFGTAATKLNISQPSLSQALVALETGLGIQLIERSTRKVIVTPKGETLLPYAKAALDAADTFVLHSRGTEGTLAGPITIGVIPTVAPYLLPHLLRELQQNFPEAEPRIVEEQTNHLLNSLREGQIDVAVLALPTETPGLQEVELYTESFVAVTPEGHPLAGHCDLTLSDLERLELLLLDDGHCLRDQIVDLCKLANVQQSPASQSVTRAASLTTIVQLVVAGLGSTLVPLSAVETECSRPGLSVAAFDGDSGAERSVGLAYRASAAREDDFAALGELVKQAYESSIERVATVVPGLPATPEAG</sequence>
<dbReference type="GO" id="GO:0003700">
    <property type="term" value="F:DNA-binding transcription factor activity"/>
    <property type="evidence" value="ECO:0007669"/>
    <property type="project" value="InterPro"/>
</dbReference>
<evidence type="ECO:0000256" key="6">
    <source>
        <dbReference type="ARBA" id="ARBA00040885"/>
    </source>
</evidence>
<accession>A0A1Q2HX25</accession>
<dbReference type="KEGG" id="cgv:CGLAU_07305"/>
<comment type="similarity">
    <text evidence="1">Belongs to the LysR transcriptional regulatory family.</text>
</comment>
<evidence type="ECO:0000256" key="5">
    <source>
        <dbReference type="ARBA" id="ARBA00023163"/>
    </source>
</evidence>
<dbReference type="FunFam" id="1.10.10.10:FF:000001">
    <property type="entry name" value="LysR family transcriptional regulator"/>
    <property type="match status" value="1"/>
</dbReference>
<dbReference type="GO" id="GO:0032993">
    <property type="term" value="C:protein-DNA complex"/>
    <property type="evidence" value="ECO:0007669"/>
    <property type="project" value="TreeGrafter"/>
</dbReference>
<keyword evidence="9" id="KW-1185">Reference proteome</keyword>
<dbReference type="PROSITE" id="PS50931">
    <property type="entry name" value="HTH_LYSR"/>
    <property type="match status" value="1"/>
</dbReference>
<dbReference type="PANTHER" id="PTHR30346:SF26">
    <property type="entry name" value="HYDROGEN PEROXIDE-INDUCIBLE GENES ACTIVATOR"/>
    <property type="match status" value="1"/>
</dbReference>
<dbReference type="InterPro" id="IPR000847">
    <property type="entry name" value="LysR_HTH_N"/>
</dbReference>
<keyword evidence="3" id="KW-0238">DNA-binding</keyword>
<evidence type="ECO:0000313" key="8">
    <source>
        <dbReference type="EMBL" id="AQQ15416.1"/>
    </source>
</evidence>
<keyword evidence="2" id="KW-0805">Transcription regulation</keyword>
<evidence type="ECO:0000256" key="2">
    <source>
        <dbReference type="ARBA" id="ARBA00023015"/>
    </source>
</evidence>
<evidence type="ECO:0000256" key="1">
    <source>
        <dbReference type="ARBA" id="ARBA00009437"/>
    </source>
</evidence>
<dbReference type="EMBL" id="CP019688">
    <property type="protein sequence ID" value="AQQ15416.1"/>
    <property type="molecule type" value="Genomic_DNA"/>
</dbReference>
<gene>
    <name evidence="8" type="primary">oxyR</name>
    <name evidence="8" type="ORF">CGLAU_07305</name>
</gene>
<keyword evidence="5" id="KW-0804">Transcription</keyword>
<dbReference type="PANTHER" id="PTHR30346">
    <property type="entry name" value="TRANSCRIPTIONAL DUAL REGULATOR HCAR-RELATED"/>
    <property type="match status" value="1"/>
</dbReference>
<evidence type="ECO:0000259" key="7">
    <source>
        <dbReference type="PROSITE" id="PS50931"/>
    </source>
</evidence>
<dbReference type="GO" id="GO:0003677">
    <property type="term" value="F:DNA binding"/>
    <property type="evidence" value="ECO:0007669"/>
    <property type="project" value="UniProtKB-KW"/>
</dbReference>